<reference evidence="1" key="2">
    <citation type="submission" date="2025-03" db="EMBL/GenBank/DDBJ databases">
        <authorList>
            <consortium name="ELIXIR-Norway"/>
            <consortium name="Elixir Norway"/>
        </authorList>
    </citation>
    <scope>NUCLEOTIDE SEQUENCE</scope>
</reference>
<protein>
    <submittedName>
        <fullName evidence="1">Uncharacterized protein</fullName>
    </submittedName>
</protein>
<dbReference type="EMBL" id="OX596088">
    <property type="protein sequence ID" value="CAN0508903.1"/>
    <property type="molecule type" value="Genomic_DNA"/>
</dbReference>
<sequence>MRRPQLSSWVGNICWRRDRLPTPVFLGFPCGSAVEESACNARDLGLIPGLDRSLGEGKGYPTPVFWPGEFCGVYNPWGLKESLTRLSDFHFSNYTSFYLRKHL</sequence>
<evidence type="ECO:0000313" key="1">
    <source>
        <dbReference type="EMBL" id="CAN0508903.1"/>
    </source>
</evidence>
<reference evidence="1" key="1">
    <citation type="submission" date="2023-05" db="EMBL/GenBank/DDBJ databases">
        <authorList>
            <consortium name="ELIXIR-Norway"/>
        </authorList>
    </citation>
    <scope>NUCLEOTIDE SEQUENCE</scope>
</reference>
<dbReference type="Proteomes" id="UP001162501">
    <property type="component" value="Chromosome 4"/>
</dbReference>
<name>A0AC59ZTQ5_RANTA</name>
<gene>
    <name evidence="1" type="ORF">MRATA1EN22A_LOCUS22856</name>
</gene>
<evidence type="ECO:0000313" key="2">
    <source>
        <dbReference type="Proteomes" id="UP001162501"/>
    </source>
</evidence>
<proteinExistence type="predicted"/>
<accession>A0AC59ZTQ5</accession>
<organism evidence="1 2">
    <name type="scientific">Rangifer tarandus platyrhynchus</name>
    <name type="common">Svalbard reindeer</name>
    <dbReference type="NCBI Taxonomy" id="3082113"/>
    <lineage>
        <taxon>Eukaryota</taxon>
        <taxon>Metazoa</taxon>
        <taxon>Chordata</taxon>
        <taxon>Craniata</taxon>
        <taxon>Vertebrata</taxon>
        <taxon>Euteleostomi</taxon>
        <taxon>Mammalia</taxon>
        <taxon>Eutheria</taxon>
        <taxon>Laurasiatheria</taxon>
        <taxon>Artiodactyla</taxon>
        <taxon>Ruminantia</taxon>
        <taxon>Pecora</taxon>
        <taxon>Cervidae</taxon>
        <taxon>Odocoileinae</taxon>
        <taxon>Rangifer</taxon>
    </lineage>
</organism>